<organism evidence="2 3">
    <name type="scientific">Candidatus Methylomirabilis lanthanidiphila</name>
    <dbReference type="NCBI Taxonomy" id="2211376"/>
    <lineage>
        <taxon>Bacteria</taxon>
        <taxon>Candidatus Methylomirabilota</taxon>
        <taxon>Candidatus Methylomirabilia</taxon>
        <taxon>Candidatus Methylomirabilales</taxon>
        <taxon>Candidatus Methylomirabilaceae</taxon>
        <taxon>Candidatus Methylomirabilis</taxon>
    </lineage>
</organism>
<reference evidence="2 3" key="1">
    <citation type="submission" date="2019-07" db="EMBL/GenBank/DDBJ databases">
        <authorList>
            <person name="Cremers G."/>
        </authorList>
    </citation>
    <scope>NUCLEOTIDE SEQUENCE [LARGE SCALE GENOMIC DNA]</scope>
</reference>
<dbReference type="Pfam" id="PF05170">
    <property type="entry name" value="AsmA"/>
    <property type="match status" value="1"/>
</dbReference>
<sequence>MTTRWRRRLRWSLLVLGGLVAVLFAGPMLLDQERYRGIIVNRVSQLLNRTVTASSLRAHLLPSPGVTIQNFSIADRAPWSEPFLDAKQFHVGLKLLPLLRGDVQISDIRMDGVRIRLARGPDGWNLEDLMRPSARATAAELRHTEGARVARGQSALPVLVAGALTIRDGTIVMDNPLHPYGPATLELKDIDLDIPSPLPSRPLRIHMSGRLPGDTSSSFDLTGSLQRNEADHTPIEVEFHVRGLEAARLTSAIGLSRASSASALSGTVDFAGKVVGEWPRLDLEATADLQRIGLTLARERGKTPGDKARLRVKGRWEDASLDLPEVSLLWKGQTIAGRLHLATQKSPRLQFWLNAPDLSIEPIVAFANAGAGSGTDRVNVPQTPQIPPSPLSKGGWGGFSSHLATIRRRRTPGRGTPAL</sequence>
<name>A0A564ZKU1_9BACT</name>
<keyword evidence="3" id="KW-1185">Reference proteome</keyword>
<dbReference type="InterPro" id="IPR007844">
    <property type="entry name" value="AsmA"/>
</dbReference>
<dbReference type="PANTHER" id="PTHR30441">
    <property type="entry name" value="DUF748 DOMAIN-CONTAINING PROTEIN"/>
    <property type="match status" value="1"/>
</dbReference>
<dbReference type="EMBL" id="CABIKM010000022">
    <property type="protein sequence ID" value="VUZ85168.1"/>
    <property type="molecule type" value="Genomic_DNA"/>
</dbReference>
<evidence type="ECO:0000259" key="1">
    <source>
        <dbReference type="Pfam" id="PF05170"/>
    </source>
</evidence>
<dbReference type="PANTHER" id="PTHR30441:SF4">
    <property type="entry name" value="PROTEIN ASMA"/>
    <property type="match status" value="1"/>
</dbReference>
<evidence type="ECO:0000313" key="3">
    <source>
        <dbReference type="Proteomes" id="UP000334340"/>
    </source>
</evidence>
<dbReference type="GO" id="GO:0005886">
    <property type="term" value="C:plasma membrane"/>
    <property type="evidence" value="ECO:0007669"/>
    <property type="project" value="TreeGrafter"/>
</dbReference>
<protein>
    <submittedName>
        <fullName evidence="2">AsmA family protein</fullName>
    </submittedName>
</protein>
<dbReference type="AlphaFoldDB" id="A0A564ZKU1"/>
<gene>
    <name evidence="2" type="ORF">MELA_01544</name>
</gene>
<dbReference type="GO" id="GO:0090313">
    <property type="term" value="P:regulation of protein targeting to membrane"/>
    <property type="evidence" value="ECO:0007669"/>
    <property type="project" value="TreeGrafter"/>
</dbReference>
<proteinExistence type="predicted"/>
<accession>A0A564ZKU1</accession>
<dbReference type="InterPro" id="IPR052894">
    <property type="entry name" value="AsmA-related"/>
</dbReference>
<feature type="domain" description="AsmA" evidence="1">
    <location>
        <begin position="9"/>
        <end position="139"/>
    </location>
</feature>
<dbReference type="Proteomes" id="UP000334340">
    <property type="component" value="Unassembled WGS sequence"/>
</dbReference>
<evidence type="ECO:0000313" key="2">
    <source>
        <dbReference type="EMBL" id="VUZ85168.1"/>
    </source>
</evidence>